<dbReference type="Gene3D" id="3.40.50.1360">
    <property type="match status" value="1"/>
</dbReference>
<dbReference type="UniPathway" id="UPA00629">
    <property type="reaction ID" value="UER00684"/>
</dbReference>
<evidence type="ECO:0000256" key="2">
    <source>
        <dbReference type="ARBA" id="ARBA00022801"/>
    </source>
</evidence>
<dbReference type="GO" id="GO:0019262">
    <property type="term" value="P:N-acetylneuraminate catabolic process"/>
    <property type="evidence" value="ECO:0007669"/>
    <property type="project" value="UniProtKB-UniRule"/>
</dbReference>
<dbReference type="InterPro" id="IPR037171">
    <property type="entry name" value="NagB/RpiA_transferase-like"/>
</dbReference>
<dbReference type="AlphaFoldDB" id="A0A1I0U2E0"/>
<evidence type="ECO:0000256" key="1">
    <source>
        <dbReference type="ARBA" id="ARBA00000644"/>
    </source>
</evidence>
<keyword evidence="4" id="KW-0021">Allosteric enzyme</keyword>
<dbReference type="GO" id="GO:0042802">
    <property type="term" value="F:identical protein binding"/>
    <property type="evidence" value="ECO:0007669"/>
    <property type="project" value="TreeGrafter"/>
</dbReference>
<dbReference type="GeneID" id="85486788"/>
<dbReference type="GO" id="GO:0004342">
    <property type="term" value="F:glucosamine-6-phosphate deaminase activity"/>
    <property type="evidence" value="ECO:0007669"/>
    <property type="project" value="UniProtKB-UniRule"/>
</dbReference>
<feature type="site" description="Part of the allosteric site" evidence="4">
    <location>
        <position position="159"/>
    </location>
</feature>
<keyword evidence="3 4" id="KW-0119">Carbohydrate metabolism</keyword>
<dbReference type="FunFam" id="3.40.50.1360:FF:000003">
    <property type="entry name" value="Glucosamine-6-phosphate deaminase"/>
    <property type="match status" value="1"/>
</dbReference>
<evidence type="ECO:0000313" key="6">
    <source>
        <dbReference type="EMBL" id="SFA58158.1"/>
    </source>
</evidence>
<evidence type="ECO:0000259" key="5">
    <source>
        <dbReference type="Pfam" id="PF01182"/>
    </source>
</evidence>
<dbReference type="PANTHER" id="PTHR11280">
    <property type="entry name" value="GLUCOSAMINE-6-PHOSPHATE ISOMERASE"/>
    <property type="match status" value="1"/>
</dbReference>
<keyword evidence="2 4" id="KW-0378">Hydrolase</keyword>
<comment type="caution">
    <text evidence="4">Lacks conserved residue(s) required for the propagation of feature annotation.</text>
</comment>
<dbReference type="Proteomes" id="UP000182054">
    <property type="component" value="Unassembled WGS sequence"/>
</dbReference>
<reference evidence="6 7" key="1">
    <citation type="submission" date="2016-10" db="EMBL/GenBank/DDBJ databases">
        <authorList>
            <person name="de Groot N.N."/>
        </authorList>
    </citation>
    <scope>NUCLEOTIDE SEQUENCE [LARGE SCALE GENOMIC DNA]</scope>
    <source>
        <strain evidence="6 7">DSM 44908</strain>
    </source>
</reference>
<proteinExistence type="inferred from homology"/>
<dbReference type="GO" id="GO:0005737">
    <property type="term" value="C:cytoplasm"/>
    <property type="evidence" value="ECO:0007669"/>
    <property type="project" value="TreeGrafter"/>
</dbReference>
<organism evidence="6 7">
    <name type="scientific">Rhodococcoides kroppenstedtii</name>
    <dbReference type="NCBI Taxonomy" id="293050"/>
    <lineage>
        <taxon>Bacteria</taxon>
        <taxon>Bacillati</taxon>
        <taxon>Actinomycetota</taxon>
        <taxon>Actinomycetes</taxon>
        <taxon>Mycobacteriales</taxon>
        <taxon>Nocardiaceae</taxon>
        <taxon>Rhodococcoides</taxon>
    </lineage>
</organism>
<dbReference type="InterPro" id="IPR006148">
    <property type="entry name" value="Glc/Gal-6P_isomerase"/>
</dbReference>
<evidence type="ECO:0000256" key="3">
    <source>
        <dbReference type="ARBA" id="ARBA00023277"/>
    </source>
</evidence>
<sequence length="263" mass="27989">MEIVIRDDAAAVHALAADIVERCVRAGDHPGGPVLGLATGSTPLGVYRELGRRHREEGLSFARARAFLLDEYVGLPTAHPQSYRSVIRDEFAALVDIDPTAIEGPDGEAEDVPAESARYDRAIADAGGIDVQLLGIGTDGHIGFNEPGSSLVSRTRVKTLTEQTRRDNARFFDSAEDVPHHVMTQGLGTIGEARHLVLLALGDGKADAVAAAVEGPVSAFCPASVIQLHPRVTVVIDEAAAAGLQLADYYRYAAAHKPSWQGW</sequence>
<feature type="domain" description="Glucosamine/galactosamine-6-phosphate isomerase" evidence="5">
    <location>
        <begin position="7"/>
        <end position="228"/>
    </location>
</feature>
<dbReference type="GO" id="GO:0006046">
    <property type="term" value="P:N-acetylglucosamine catabolic process"/>
    <property type="evidence" value="ECO:0007669"/>
    <property type="project" value="UniProtKB-UniRule"/>
</dbReference>
<dbReference type="PROSITE" id="PS01161">
    <property type="entry name" value="GLC_GALNAC_ISOMERASE"/>
    <property type="match status" value="1"/>
</dbReference>
<comment type="similarity">
    <text evidence="4">Belongs to the glucosamine/galactosamine-6-phosphate isomerase family. NagB subfamily.</text>
</comment>
<comment type="activity regulation">
    <text evidence="4">Allosterically activated by N-acetylglucosamine 6-phosphate (GlcNAc6P).</text>
</comment>
<dbReference type="InterPro" id="IPR004547">
    <property type="entry name" value="Glucosamine6P_isomerase"/>
</dbReference>
<gene>
    <name evidence="4" type="primary">nagB</name>
    <name evidence="6" type="ORF">SAMN05444374_11239</name>
</gene>
<feature type="active site" description="Proton acceptor; for ring-opening step" evidence="4">
    <location>
        <position position="141"/>
    </location>
</feature>
<feature type="active site" description="Proton acceptor; for enolization step" evidence="4">
    <location>
        <position position="70"/>
    </location>
</feature>
<accession>A0A1I0U2E0</accession>
<dbReference type="NCBIfam" id="NF001684">
    <property type="entry name" value="PRK00443.1-4"/>
    <property type="match status" value="1"/>
</dbReference>
<dbReference type="EC" id="3.5.99.6" evidence="4"/>
<comment type="pathway">
    <text evidence="4">Amino-sugar metabolism; N-acetylneuraminate degradation; D-fructose 6-phosphate from N-acetylneuraminate: step 5/5.</text>
</comment>
<dbReference type="EMBL" id="FOJN01000012">
    <property type="protein sequence ID" value="SFA58158.1"/>
    <property type="molecule type" value="Genomic_DNA"/>
</dbReference>
<comment type="catalytic activity">
    <reaction evidence="1 4">
        <text>alpha-D-glucosamine 6-phosphate + H2O = beta-D-fructose 6-phosphate + NH4(+)</text>
        <dbReference type="Rhea" id="RHEA:12172"/>
        <dbReference type="ChEBI" id="CHEBI:15377"/>
        <dbReference type="ChEBI" id="CHEBI:28938"/>
        <dbReference type="ChEBI" id="CHEBI:57634"/>
        <dbReference type="ChEBI" id="CHEBI:75989"/>
        <dbReference type="EC" id="3.5.99.6"/>
    </reaction>
</comment>
<feature type="active site" description="For ring-opening step" evidence="4">
    <location>
        <position position="139"/>
    </location>
</feature>
<dbReference type="SUPFAM" id="SSF100950">
    <property type="entry name" value="NagB/RpiA/CoA transferase-like"/>
    <property type="match status" value="1"/>
</dbReference>
<dbReference type="GO" id="GO:0005975">
    <property type="term" value="P:carbohydrate metabolic process"/>
    <property type="evidence" value="ECO:0007669"/>
    <property type="project" value="InterPro"/>
</dbReference>
<comment type="function">
    <text evidence="4">Catalyzes the reversible isomerization-deamination of glucosamine 6-phosphate (GlcN6P) to form fructose 6-phosphate (Fru6P) and ammonium ion.</text>
</comment>
<dbReference type="RefSeq" id="WP_068365571.1">
    <property type="nucleotide sequence ID" value="NZ_FOJN01000012.1"/>
</dbReference>
<dbReference type="InterPro" id="IPR018321">
    <property type="entry name" value="Glucosamine6P_isomerase_CS"/>
</dbReference>
<dbReference type="GO" id="GO:0006043">
    <property type="term" value="P:glucosamine catabolic process"/>
    <property type="evidence" value="ECO:0007669"/>
    <property type="project" value="TreeGrafter"/>
</dbReference>
<dbReference type="OrthoDB" id="9791139at2"/>
<dbReference type="Pfam" id="PF01182">
    <property type="entry name" value="Glucosamine_iso"/>
    <property type="match status" value="1"/>
</dbReference>
<dbReference type="CDD" id="cd01399">
    <property type="entry name" value="GlcN6P_deaminase"/>
    <property type="match status" value="1"/>
</dbReference>
<dbReference type="HAMAP" id="MF_01241">
    <property type="entry name" value="GlcN6P_deamin"/>
    <property type="match status" value="1"/>
</dbReference>
<dbReference type="PANTHER" id="PTHR11280:SF5">
    <property type="entry name" value="GLUCOSAMINE-6-PHOSPHATE ISOMERASE"/>
    <property type="match status" value="1"/>
</dbReference>
<name>A0A1I0U2E0_9NOCA</name>
<protein>
    <recommendedName>
        <fullName evidence="4">Glucosamine-6-phosphate deaminase</fullName>
        <ecNumber evidence="4">3.5.99.6</ecNumber>
    </recommendedName>
    <alternativeName>
        <fullName evidence="4">GlcN6P deaminase</fullName>
        <shortName evidence="4">GNPDA</shortName>
    </alternativeName>
    <alternativeName>
        <fullName evidence="4">Glucosamine-6-phosphate isomerase</fullName>
    </alternativeName>
</protein>
<feature type="site" description="Part of the allosteric site" evidence="4">
    <location>
        <position position="158"/>
    </location>
</feature>
<evidence type="ECO:0000256" key="4">
    <source>
        <dbReference type="HAMAP-Rule" id="MF_01241"/>
    </source>
</evidence>
<dbReference type="NCBIfam" id="TIGR00502">
    <property type="entry name" value="nagB"/>
    <property type="match status" value="1"/>
</dbReference>
<feature type="active site" description="For ring-opening step" evidence="4">
    <location>
        <position position="146"/>
    </location>
</feature>
<feature type="site" description="Part of the allosteric site" evidence="4">
    <location>
        <position position="149"/>
    </location>
</feature>
<evidence type="ECO:0000313" key="7">
    <source>
        <dbReference type="Proteomes" id="UP000182054"/>
    </source>
</evidence>
<feature type="site" description="Part of the allosteric site" evidence="4">
    <location>
        <position position="156"/>
    </location>
</feature>